<dbReference type="PANTHER" id="PTHR45663">
    <property type="entry name" value="GEO12009P1"/>
    <property type="match status" value="1"/>
</dbReference>
<dbReference type="GO" id="GO:0015035">
    <property type="term" value="F:protein-disulfide reductase activity"/>
    <property type="evidence" value="ECO:0007669"/>
    <property type="project" value="TreeGrafter"/>
</dbReference>
<accession>A0A5D5AP70</accession>
<dbReference type="Proteomes" id="UP000324104">
    <property type="component" value="Unassembled WGS sequence"/>
</dbReference>
<dbReference type="PROSITE" id="PS51352">
    <property type="entry name" value="THIOREDOXIN_2"/>
    <property type="match status" value="1"/>
</dbReference>
<evidence type="ECO:0000313" key="2">
    <source>
        <dbReference type="EMBL" id="TYT61250.1"/>
    </source>
</evidence>
<reference evidence="2 3" key="1">
    <citation type="submission" date="2019-08" db="EMBL/GenBank/DDBJ databases">
        <title>Archaea genome.</title>
        <authorList>
            <person name="Kajale S."/>
            <person name="Shouche Y."/>
            <person name="Deshpande N."/>
            <person name="Sharma A."/>
        </authorList>
    </citation>
    <scope>NUCLEOTIDE SEQUENCE [LARGE SCALE GENOMIC DNA]</scope>
    <source>
        <strain evidence="2 3">ESP3B_9</strain>
    </source>
</reference>
<evidence type="ECO:0000313" key="3">
    <source>
        <dbReference type="Proteomes" id="UP000324104"/>
    </source>
</evidence>
<keyword evidence="3" id="KW-1185">Reference proteome</keyword>
<dbReference type="RefSeq" id="WP_149082198.1">
    <property type="nucleotide sequence ID" value="NZ_VTAW01000020.1"/>
</dbReference>
<dbReference type="SUPFAM" id="SSF52833">
    <property type="entry name" value="Thioredoxin-like"/>
    <property type="match status" value="1"/>
</dbReference>
<dbReference type="InterPro" id="IPR036249">
    <property type="entry name" value="Thioredoxin-like_sf"/>
</dbReference>
<dbReference type="PANTHER" id="PTHR45663:SF11">
    <property type="entry name" value="GEO12009P1"/>
    <property type="match status" value="1"/>
</dbReference>
<dbReference type="GO" id="GO:0005737">
    <property type="term" value="C:cytoplasm"/>
    <property type="evidence" value="ECO:0007669"/>
    <property type="project" value="TreeGrafter"/>
</dbReference>
<dbReference type="Gene3D" id="3.40.30.10">
    <property type="entry name" value="Glutaredoxin"/>
    <property type="match status" value="1"/>
</dbReference>
<name>A0A5D5AP70_9EURY</name>
<evidence type="ECO:0000259" key="1">
    <source>
        <dbReference type="PROSITE" id="PS51352"/>
    </source>
</evidence>
<dbReference type="InterPro" id="IPR013766">
    <property type="entry name" value="Thioredoxin_domain"/>
</dbReference>
<dbReference type="CDD" id="cd02947">
    <property type="entry name" value="TRX_family"/>
    <property type="match status" value="1"/>
</dbReference>
<protein>
    <submittedName>
        <fullName evidence="2">Thioredoxin family protein</fullName>
    </submittedName>
</protein>
<organism evidence="2 3">
    <name type="scientific">Natrialba swarupiae</name>
    <dbReference type="NCBI Taxonomy" id="2448032"/>
    <lineage>
        <taxon>Archaea</taxon>
        <taxon>Methanobacteriati</taxon>
        <taxon>Methanobacteriota</taxon>
        <taxon>Stenosarchaea group</taxon>
        <taxon>Halobacteria</taxon>
        <taxon>Halobacteriales</taxon>
        <taxon>Natrialbaceae</taxon>
        <taxon>Natrialba</taxon>
    </lineage>
</organism>
<gene>
    <name evidence="2" type="ORF">FYC77_14440</name>
</gene>
<feature type="domain" description="Thioredoxin" evidence="1">
    <location>
        <begin position="11"/>
        <end position="122"/>
    </location>
</feature>
<dbReference type="EMBL" id="VTAW01000020">
    <property type="protein sequence ID" value="TYT61250.1"/>
    <property type="molecule type" value="Genomic_DNA"/>
</dbReference>
<dbReference type="Pfam" id="PF00085">
    <property type="entry name" value="Thioredoxin"/>
    <property type="match status" value="1"/>
</dbReference>
<proteinExistence type="predicted"/>
<sequence length="130" mass="13345">MTDTASGPTEDDANAPQTPIQLEDAADAEEFLEAHDLVLLEFVTAGCGICASMEPVLGSVARSAPGAVGIVNAGQALDLADEFGVQRVPTLVVLRGGEEVDRLDDGFQSAETLVELLEAHAEASVGGGPR</sequence>
<dbReference type="AlphaFoldDB" id="A0A5D5AP70"/>
<comment type="caution">
    <text evidence="2">The sequence shown here is derived from an EMBL/GenBank/DDBJ whole genome shotgun (WGS) entry which is preliminary data.</text>
</comment>